<evidence type="ECO:0000256" key="2">
    <source>
        <dbReference type="ARBA" id="ARBA00010734"/>
    </source>
</evidence>
<dbReference type="InterPro" id="IPR003107">
    <property type="entry name" value="HAT"/>
</dbReference>
<feature type="domain" description="U3 small nucleolar RNA-associated protein 6 N-terminal" evidence="6">
    <location>
        <begin position="9"/>
        <end position="92"/>
    </location>
</feature>
<proteinExistence type="inferred from homology"/>
<dbReference type="Gene3D" id="1.25.40.10">
    <property type="entry name" value="Tetratricopeptide repeat domain"/>
    <property type="match status" value="1"/>
</dbReference>
<protein>
    <submittedName>
        <fullName evidence="7">ARAD1B22726p</fullName>
    </submittedName>
</protein>
<comment type="similarity">
    <text evidence="2">Belongs to the UTP6 family.</text>
</comment>
<dbReference type="EMBL" id="HG937692">
    <property type="protein sequence ID" value="CDP36862.1"/>
    <property type="molecule type" value="Genomic_DNA"/>
</dbReference>
<evidence type="ECO:0000256" key="4">
    <source>
        <dbReference type="ARBA" id="ARBA00022737"/>
    </source>
</evidence>
<dbReference type="InterPro" id="IPR011990">
    <property type="entry name" value="TPR-like_helical_dom_sf"/>
</dbReference>
<evidence type="ECO:0000256" key="1">
    <source>
        <dbReference type="ARBA" id="ARBA00004604"/>
    </source>
</evidence>
<keyword evidence="4" id="KW-0677">Repeat</keyword>
<sequence length="394" mass="45738">MADKVRYYLEQAVPELEDLEKKNLFTKNELSIIMRRRTDFEYRINGRQAKPRDFVKYAEYEMNVEKLRKKRVQRIKPKKTGKSPSEYAGPRRILFIFDRGTKKFAGDLSLWMHYLDYAKATKSINVVSKILTNLLQLHPTKPEVWIMAAKYEADENASMRAARAIMQRGLRFNQESVVLWLEYIKLELLYVSKILDRRRLLGIQSKHEAEQAAAKDTDPNDGSIKLPDLDIKDDLKSLPDADMSMLGSPESNPALRGDIALAIYDSAMTSTRLNSKQKHEMSLKVLQLFDKFTDLDRFHLCQHVISHLMTQHDNDPEIVLLDILLPIRHVAHTDQSFPDRLKLTITKYKKATNDKIKPLFQAHIDKYLEEDLTPPLDPNLKLVLQKFASKRASM</sequence>
<dbReference type="InterPro" id="IPR013949">
    <property type="entry name" value="Utp6"/>
</dbReference>
<dbReference type="SMART" id="SM00386">
    <property type="entry name" value="HAT"/>
    <property type="match status" value="3"/>
</dbReference>
<dbReference type="PhylomeDB" id="A0A060TD92"/>
<accession>A0A060TD92</accession>
<keyword evidence="5" id="KW-0539">Nucleus</keyword>
<dbReference type="PANTHER" id="PTHR23271">
    <property type="entry name" value="HEPATOCELLULAR CARCINOMA-ASSOCIATED ANTIGEN 66"/>
    <property type="match status" value="1"/>
</dbReference>
<dbReference type="GO" id="GO:0032040">
    <property type="term" value="C:small-subunit processome"/>
    <property type="evidence" value="ECO:0007669"/>
    <property type="project" value="TreeGrafter"/>
</dbReference>
<dbReference type="GO" id="GO:0000462">
    <property type="term" value="P:maturation of SSU-rRNA from tricistronic rRNA transcript (SSU-rRNA, 5.8S rRNA, LSU-rRNA)"/>
    <property type="evidence" value="ECO:0007669"/>
    <property type="project" value="InterPro"/>
</dbReference>
<comment type="subcellular location">
    <subcellularLocation>
        <location evidence="1">Nucleus</location>
        <location evidence="1">Nucleolus</location>
    </subcellularLocation>
</comment>
<dbReference type="PANTHER" id="PTHR23271:SF1">
    <property type="entry name" value="U3 SMALL NUCLEOLAR RNA-ASSOCIATED PROTEIN 6 HOMOLOG"/>
    <property type="match status" value="1"/>
</dbReference>
<evidence type="ECO:0000256" key="5">
    <source>
        <dbReference type="ARBA" id="ARBA00023242"/>
    </source>
</evidence>
<dbReference type="GO" id="GO:0034388">
    <property type="term" value="C:Pwp2p-containing subcomplex of 90S preribosome"/>
    <property type="evidence" value="ECO:0007669"/>
    <property type="project" value="TreeGrafter"/>
</dbReference>
<evidence type="ECO:0000256" key="3">
    <source>
        <dbReference type="ARBA" id="ARBA00022552"/>
    </source>
</evidence>
<dbReference type="SUPFAM" id="SSF48452">
    <property type="entry name" value="TPR-like"/>
    <property type="match status" value="1"/>
</dbReference>
<evidence type="ECO:0000313" key="7">
    <source>
        <dbReference type="EMBL" id="CDP36862.1"/>
    </source>
</evidence>
<dbReference type="AlphaFoldDB" id="A0A060TD92"/>
<dbReference type="Pfam" id="PF23240">
    <property type="entry name" value="HAT_PRP39_N"/>
    <property type="match status" value="1"/>
</dbReference>
<reference evidence="7" key="2">
    <citation type="submission" date="2014-06" db="EMBL/GenBank/DDBJ databases">
        <title>The complete genome of Blastobotrys (Arxula) adeninivorans LS3 - a yeast of biotechnological interest.</title>
        <authorList>
            <person name="Kunze G."/>
            <person name="Gaillardin C."/>
            <person name="Czernicka M."/>
            <person name="Durrens P."/>
            <person name="Martin T."/>
            <person name="Boer E."/>
            <person name="Gabaldon T."/>
            <person name="Cruz J."/>
            <person name="Talla E."/>
            <person name="Marck C."/>
            <person name="Goffeau A."/>
            <person name="Barbe V."/>
            <person name="Baret P."/>
            <person name="Baronian K."/>
            <person name="Beier S."/>
            <person name="Bleykasten C."/>
            <person name="Bode R."/>
            <person name="Casaregola S."/>
            <person name="Despons L."/>
            <person name="Fairhead C."/>
            <person name="Giersberg M."/>
            <person name="Gierski P."/>
            <person name="Hahnel U."/>
            <person name="Hartmann A."/>
            <person name="Jankowska D."/>
            <person name="Jubin C."/>
            <person name="Jung P."/>
            <person name="Lafontaine I."/>
            <person name="Leh-Louis V."/>
            <person name="Lemaire M."/>
            <person name="Marcet-Houben M."/>
            <person name="Mascher M."/>
            <person name="Morel G."/>
            <person name="Richard G.-F."/>
            <person name="Riechen J."/>
            <person name="Sacerdot C."/>
            <person name="Sarkar A."/>
            <person name="Savel G."/>
            <person name="Schacherer J."/>
            <person name="Sherman D."/>
            <person name="Straub M.-L."/>
            <person name="Stein N."/>
            <person name="Thierry A."/>
            <person name="Trautwein-Schult A."/>
            <person name="Westhof E."/>
            <person name="Worch S."/>
            <person name="Dujon B."/>
            <person name="Souciet J.-L."/>
            <person name="Wincker P."/>
            <person name="Scholz U."/>
            <person name="Neuveglise N."/>
        </authorList>
    </citation>
    <scope>NUCLEOTIDE SEQUENCE</scope>
    <source>
        <strain evidence="7">LS3</strain>
    </source>
</reference>
<dbReference type="GO" id="GO:0030515">
    <property type="term" value="F:snoRNA binding"/>
    <property type="evidence" value="ECO:0007669"/>
    <property type="project" value="InterPro"/>
</dbReference>
<reference evidence="7" key="1">
    <citation type="submission" date="2014-02" db="EMBL/GenBank/DDBJ databases">
        <authorList>
            <person name="Genoscope - CEA"/>
        </authorList>
    </citation>
    <scope>NUCLEOTIDE SEQUENCE</scope>
    <source>
        <strain evidence="7">LS3</strain>
    </source>
</reference>
<gene>
    <name evidence="7" type="ORF">GNLVRS02_ARAD1B22726g</name>
</gene>
<name>A0A060TD92_BLAAD</name>
<organism evidence="7">
    <name type="scientific">Blastobotrys adeninivorans</name>
    <name type="common">Yeast</name>
    <name type="synonym">Arxula adeninivorans</name>
    <dbReference type="NCBI Taxonomy" id="409370"/>
    <lineage>
        <taxon>Eukaryota</taxon>
        <taxon>Fungi</taxon>
        <taxon>Dikarya</taxon>
        <taxon>Ascomycota</taxon>
        <taxon>Saccharomycotina</taxon>
        <taxon>Dipodascomycetes</taxon>
        <taxon>Dipodascales</taxon>
        <taxon>Trichomonascaceae</taxon>
        <taxon>Blastobotrys</taxon>
    </lineage>
</organism>
<dbReference type="InterPro" id="IPR055347">
    <property type="entry name" value="UTP6_N"/>
</dbReference>
<keyword evidence="3" id="KW-0698">rRNA processing</keyword>
<dbReference type="Pfam" id="PF08640">
    <property type="entry name" value="U3_assoc_6"/>
    <property type="match status" value="1"/>
</dbReference>
<evidence type="ECO:0000259" key="6">
    <source>
        <dbReference type="Pfam" id="PF08640"/>
    </source>
</evidence>